<dbReference type="EMBL" id="NQIK02000001">
    <property type="protein sequence ID" value="KAF7576850.1"/>
    <property type="molecule type" value="Genomic_DNA"/>
</dbReference>
<protein>
    <submittedName>
        <fullName evidence="2">Uncharacterized protein</fullName>
    </submittedName>
</protein>
<organism evidence="2 3">
    <name type="scientific">Pyrenophora tritici-repentis</name>
    <dbReference type="NCBI Taxonomy" id="45151"/>
    <lineage>
        <taxon>Eukaryota</taxon>
        <taxon>Fungi</taxon>
        <taxon>Dikarya</taxon>
        <taxon>Ascomycota</taxon>
        <taxon>Pezizomycotina</taxon>
        <taxon>Dothideomycetes</taxon>
        <taxon>Pleosporomycetidae</taxon>
        <taxon>Pleosporales</taxon>
        <taxon>Pleosporineae</taxon>
        <taxon>Pleosporaceae</taxon>
        <taxon>Pyrenophora</taxon>
    </lineage>
</organism>
<reference evidence="2 3" key="1">
    <citation type="journal article" date="2018" name="BMC Genomics">
        <title>Comparative genomics of the wheat fungal pathogen Pyrenophora tritici-repentis reveals chromosomal variations and genome plasticity.</title>
        <authorList>
            <person name="Moolhuijzen P."/>
            <person name="See P.T."/>
            <person name="Hane J.K."/>
            <person name="Shi G."/>
            <person name="Liu Z."/>
            <person name="Oliver R.P."/>
            <person name="Moffat C.S."/>
        </authorList>
    </citation>
    <scope>NUCLEOTIDE SEQUENCE [LARGE SCALE GENOMIC DNA]</scope>
    <source>
        <strain evidence="2">M4</strain>
    </source>
</reference>
<gene>
    <name evidence="2" type="ORF">PtrM4_010900</name>
</gene>
<accession>A0A5M9LIE9</accession>
<dbReference type="AlphaFoldDB" id="A0A5M9LIE9"/>
<dbReference type="Proteomes" id="UP000245464">
    <property type="component" value="Chromosome 1"/>
</dbReference>
<dbReference type="InterPro" id="IPR018972">
    <property type="entry name" value="Sas10_C_dom"/>
</dbReference>
<sequence length="34" mass="3512">MKQVFDKGAAAKGSASYGGELTGIKSGLVRSRKL</sequence>
<feature type="compositionally biased region" description="Low complexity" evidence="1">
    <location>
        <begin position="7"/>
        <end position="19"/>
    </location>
</feature>
<comment type="caution">
    <text evidence="2">The sequence shown here is derived from an EMBL/GenBank/DDBJ whole genome shotgun (WGS) entry which is preliminary data.</text>
</comment>
<dbReference type="Pfam" id="PF09368">
    <property type="entry name" value="Sas10"/>
    <property type="match status" value="1"/>
</dbReference>
<name>A0A5M9LIE9_9PLEO</name>
<dbReference type="GeneID" id="90953997"/>
<dbReference type="KEGG" id="ptrr:90953997"/>
<proteinExistence type="predicted"/>
<feature type="region of interest" description="Disordered" evidence="1">
    <location>
        <begin position="1"/>
        <end position="20"/>
    </location>
</feature>
<evidence type="ECO:0000313" key="3">
    <source>
        <dbReference type="Proteomes" id="UP000245464"/>
    </source>
</evidence>
<evidence type="ECO:0000256" key="1">
    <source>
        <dbReference type="SAM" id="MobiDB-lite"/>
    </source>
</evidence>
<evidence type="ECO:0000313" key="2">
    <source>
        <dbReference type="EMBL" id="KAF7576850.1"/>
    </source>
</evidence>
<dbReference type="RefSeq" id="XP_065965202.1">
    <property type="nucleotide sequence ID" value="XM_066103000.1"/>
</dbReference>